<evidence type="ECO:0000256" key="1">
    <source>
        <dbReference type="HAMAP-Rule" id="MF_00386"/>
    </source>
</evidence>
<comment type="similarity">
    <text evidence="1">Belongs to the UPF0161 family.</text>
</comment>
<dbReference type="NCBIfam" id="TIGR00278">
    <property type="entry name" value="membrane protein insertion efficiency factor YidD"/>
    <property type="match status" value="1"/>
</dbReference>
<dbReference type="AlphaFoldDB" id="A0A8X8FVX4"/>
<dbReference type="Pfam" id="PF01809">
    <property type="entry name" value="YidD"/>
    <property type="match status" value="1"/>
</dbReference>
<dbReference type="GO" id="GO:0005886">
    <property type="term" value="C:plasma membrane"/>
    <property type="evidence" value="ECO:0007669"/>
    <property type="project" value="UniProtKB-SubCell"/>
</dbReference>
<reference evidence="2 3" key="1">
    <citation type="submission" date="2020-08" db="EMBL/GenBank/DDBJ databases">
        <title>A Genomic Blueprint of the Chicken Gut Microbiome.</title>
        <authorList>
            <person name="Gilroy R."/>
            <person name="Ravi A."/>
            <person name="Getino M."/>
            <person name="Pursley I."/>
            <person name="Horton D.L."/>
            <person name="Alikhan N.-F."/>
            <person name="Baker D."/>
            <person name="Gharbi K."/>
            <person name="Hall N."/>
            <person name="Watson M."/>
            <person name="Adriaenssens E.M."/>
            <person name="Foster-Nyarko E."/>
            <person name="Jarju S."/>
            <person name="Secka A."/>
            <person name="Antonio M."/>
            <person name="Oren A."/>
            <person name="Chaudhuri R."/>
            <person name="La Ragione R.M."/>
            <person name="Hildebrand F."/>
            <person name="Pallen M.J."/>
        </authorList>
    </citation>
    <scope>NUCLEOTIDE SEQUENCE [LARGE SCALE GENOMIC DNA]</scope>
    <source>
        <strain evidence="2 3">Sa5BUN4</strain>
    </source>
</reference>
<dbReference type="Proteomes" id="UP000636938">
    <property type="component" value="Unassembled WGS sequence"/>
</dbReference>
<dbReference type="PANTHER" id="PTHR33383:SF1">
    <property type="entry name" value="MEMBRANE PROTEIN INSERTION EFFICIENCY FACTOR-RELATED"/>
    <property type="match status" value="1"/>
</dbReference>
<dbReference type="SMART" id="SM01234">
    <property type="entry name" value="Haemolytic"/>
    <property type="match status" value="1"/>
</dbReference>
<comment type="function">
    <text evidence="1">Could be involved in insertion of integral membrane proteins into the membrane.</text>
</comment>
<gene>
    <name evidence="2" type="primary">yidD</name>
    <name evidence="2" type="ORF">H9654_14255</name>
</gene>
<evidence type="ECO:0000313" key="3">
    <source>
        <dbReference type="Proteomes" id="UP000636938"/>
    </source>
</evidence>
<protein>
    <recommendedName>
        <fullName evidence="1">Putative membrane protein insertion efficiency factor</fullName>
    </recommendedName>
</protein>
<name>A0A8X8FVX4_9GAMM</name>
<accession>A0A8X8FVX4</accession>
<dbReference type="EMBL" id="JACSQS010000017">
    <property type="protein sequence ID" value="MBD7955364.1"/>
    <property type="molecule type" value="Genomic_DNA"/>
</dbReference>
<sequence>MRRCQPCSPRAPTEWATAAPSGFYGQRGHAAAIHPNSGHSFYYERVISHLLIALLRFYKRFISPLLGPRCRFVPSCSEYAMQAIAGHGPLRGSWLAVRRIGRCHPFHPGGFDPVPERPEDPACRCKGNH</sequence>
<dbReference type="InterPro" id="IPR002696">
    <property type="entry name" value="Membr_insert_effic_factor_YidD"/>
</dbReference>
<comment type="subcellular location">
    <subcellularLocation>
        <location evidence="1">Cell membrane</location>
        <topology evidence="1">Peripheral membrane protein</topology>
        <orientation evidence="1">Cytoplasmic side</orientation>
    </subcellularLocation>
</comment>
<dbReference type="HAMAP" id="MF_00386">
    <property type="entry name" value="UPF0161_YidD"/>
    <property type="match status" value="1"/>
</dbReference>
<keyword evidence="1" id="KW-0472">Membrane</keyword>
<proteinExistence type="inferred from homology"/>
<keyword evidence="1" id="KW-1003">Cell membrane</keyword>
<dbReference type="PANTHER" id="PTHR33383">
    <property type="entry name" value="MEMBRANE PROTEIN INSERTION EFFICIENCY FACTOR-RELATED"/>
    <property type="match status" value="1"/>
</dbReference>
<keyword evidence="3" id="KW-1185">Reference proteome</keyword>
<evidence type="ECO:0000313" key="2">
    <source>
        <dbReference type="EMBL" id="MBD7955364.1"/>
    </source>
</evidence>
<organism evidence="2 3">
    <name type="scientific">Stenotrophomonas lacuserhaii</name>
    <dbReference type="NCBI Taxonomy" id="2760084"/>
    <lineage>
        <taxon>Bacteria</taxon>
        <taxon>Pseudomonadati</taxon>
        <taxon>Pseudomonadota</taxon>
        <taxon>Gammaproteobacteria</taxon>
        <taxon>Lysobacterales</taxon>
        <taxon>Lysobacteraceae</taxon>
        <taxon>Stenotrophomonas</taxon>
    </lineage>
</organism>
<comment type="caution">
    <text evidence="2">The sequence shown here is derived from an EMBL/GenBank/DDBJ whole genome shotgun (WGS) entry which is preliminary data.</text>
</comment>